<comment type="caution">
    <text evidence="1">The sequence shown here is derived from an EMBL/GenBank/DDBJ whole genome shotgun (WGS) entry which is preliminary data.</text>
</comment>
<protein>
    <submittedName>
        <fullName evidence="1">Uncharacterized protein</fullName>
    </submittedName>
</protein>
<dbReference type="EMBL" id="JANHOG010000907">
    <property type="protein sequence ID" value="KAJ3550394.1"/>
    <property type="molecule type" value="Genomic_DNA"/>
</dbReference>
<name>A0ACC1T192_9APHY</name>
<reference evidence="1" key="1">
    <citation type="submission" date="2022-07" db="EMBL/GenBank/DDBJ databases">
        <title>Genome Sequence of Phlebia brevispora.</title>
        <authorList>
            <person name="Buettner E."/>
        </authorList>
    </citation>
    <scope>NUCLEOTIDE SEQUENCE</scope>
    <source>
        <strain evidence="1">MPL23</strain>
    </source>
</reference>
<gene>
    <name evidence="1" type="ORF">NM688_g5087</name>
</gene>
<sequence length="140" mass="16019">MPRVIRFDDTCIHALKPAVLRIVRGTYETFDPNNCPITFDSFYHVALLSYEPKSPEDLEPRRIYIIMREGEPGLPDAKVRFVLNVLSNKVHDRVASVFVATPEHIEALLGVVRDAVRKFLQEEAARMLIQDENVDVDAKE</sequence>
<organism evidence="1 2">
    <name type="scientific">Phlebia brevispora</name>
    <dbReference type="NCBI Taxonomy" id="194682"/>
    <lineage>
        <taxon>Eukaryota</taxon>
        <taxon>Fungi</taxon>
        <taxon>Dikarya</taxon>
        <taxon>Basidiomycota</taxon>
        <taxon>Agaricomycotina</taxon>
        <taxon>Agaricomycetes</taxon>
        <taxon>Polyporales</taxon>
        <taxon>Meruliaceae</taxon>
        <taxon>Phlebia</taxon>
    </lineage>
</organism>
<dbReference type="Proteomes" id="UP001148662">
    <property type="component" value="Unassembled WGS sequence"/>
</dbReference>
<accession>A0ACC1T192</accession>
<keyword evidence="2" id="KW-1185">Reference proteome</keyword>
<proteinExistence type="predicted"/>
<evidence type="ECO:0000313" key="2">
    <source>
        <dbReference type="Proteomes" id="UP001148662"/>
    </source>
</evidence>
<evidence type="ECO:0000313" key="1">
    <source>
        <dbReference type="EMBL" id="KAJ3550394.1"/>
    </source>
</evidence>